<evidence type="ECO:0000256" key="3">
    <source>
        <dbReference type="ARBA" id="ARBA00023001"/>
    </source>
</evidence>
<keyword evidence="8" id="KW-0732">Signal</keyword>
<proteinExistence type="inferred from homology"/>
<evidence type="ECO:0000256" key="4">
    <source>
        <dbReference type="ARBA" id="ARBA00023277"/>
    </source>
</evidence>
<protein>
    <submittedName>
        <fullName evidence="10">Glycosyl hydrolase family 5</fullName>
    </submittedName>
</protein>
<dbReference type="InterPro" id="IPR018087">
    <property type="entry name" value="Glyco_hydro_5_CS"/>
</dbReference>
<dbReference type="InterPro" id="IPR001547">
    <property type="entry name" value="Glyco_hydro_5"/>
</dbReference>
<keyword evidence="6" id="KW-0624">Polysaccharide degradation</keyword>
<evidence type="ECO:0000256" key="6">
    <source>
        <dbReference type="ARBA" id="ARBA00023326"/>
    </source>
</evidence>
<name>A0A229P5D2_9BACL</name>
<dbReference type="AlphaFoldDB" id="A0A229P5D2"/>
<sequence length="447" mass="50873">MLFTTKKTGWALAKNSVLALSLLAIAAGCGTNNGAGINSGSVPNPAETKAPVEQSADKETVSEKMAFWNEQRKGANFMNSTSLPGNYAAAKEQGLEFIRVAPDKWSKEREFLFEDKPDKTPDVDFLIGSSDKYEGLVEEDFQKLKADLDAAEASGTKVVLTVLSLPGNQWRQFNGRKNDDRMWKSLEYHKQAAQFWKDLAERLKDHPAIVGYNLINEPHPETATGFDDFWVEDYEAWYAKQENTAADLNLLYSEIVKAVRTVDKETPIMLDSGLYATPWAFKYLKPIDDPNMLYAFHMYEPYEMTSQNKNKGFTYSYPGTVKVGGSEKEMNFNREALEKFLEPVEQWAKENNIPTSQIIASEFGINRMVKGADQYMADLISIFNEKGWHWSFYAFREDTWDGMDYEMGTKSPNWKYWEAIEKGELPERNPKDADNPIWNAISDDLAK</sequence>
<keyword evidence="4" id="KW-0119">Carbohydrate metabolism</keyword>
<feature type="chain" id="PRO_5012805125" evidence="8">
    <location>
        <begin position="27"/>
        <end position="447"/>
    </location>
</feature>
<dbReference type="EMBL" id="NMUQ01000001">
    <property type="protein sequence ID" value="OXM17261.1"/>
    <property type="molecule type" value="Genomic_DNA"/>
</dbReference>
<dbReference type="OrthoDB" id="9800955at2"/>
<evidence type="ECO:0000259" key="9">
    <source>
        <dbReference type="Pfam" id="PF00150"/>
    </source>
</evidence>
<dbReference type="InterPro" id="IPR017853">
    <property type="entry name" value="GH"/>
</dbReference>
<evidence type="ECO:0000256" key="7">
    <source>
        <dbReference type="RuleBase" id="RU361153"/>
    </source>
</evidence>
<dbReference type="Pfam" id="PF00150">
    <property type="entry name" value="Cellulase"/>
    <property type="match status" value="1"/>
</dbReference>
<evidence type="ECO:0000313" key="10">
    <source>
        <dbReference type="EMBL" id="OXM17261.1"/>
    </source>
</evidence>
<evidence type="ECO:0000256" key="8">
    <source>
        <dbReference type="SAM" id="SignalP"/>
    </source>
</evidence>
<dbReference type="Proteomes" id="UP000215145">
    <property type="component" value="Unassembled WGS sequence"/>
</dbReference>
<dbReference type="InterPro" id="IPR050386">
    <property type="entry name" value="Glycosyl_hydrolase_5"/>
</dbReference>
<dbReference type="PROSITE" id="PS51257">
    <property type="entry name" value="PROKAR_LIPOPROTEIN"/>
    <property type="match status" value="1"/>
</dbReference>
<keyword evidence="5 7" id="KW-0326">Glycosidase</keyword>
<dbReference type="PANTHER" id="PTHR31297">
    <property type="entry name" value="GLUCAN ENDO-1,6-BETA-GLUCOSIDASE B"/>
    <property type="match status" value="1"/>
</dbReference>
<keyword evidence="11" id="KW-1185">Reference proteome</keyword>
<reference evidence="10 11" key="1">
    <citation type="submission" date="2017-07" db="EMBL/GenBank/DDBJ databases">
        <title>Paenibacillus herberti R33 genome sequencing and assembly.</title>
        <authorList>
            <person name="Su W."/>
        </authorList>
    </citation>
    <scope>NUCLEOTIDE SEQUENCE [LARGE SCALE GENOMIC DNA]</scope>
    <source>
        <strain evidence="10 11">R33</strain>
    </source>
</reference>
<dbReference type="GO" id="GO:0030245">
    <property type="term" value="P:cellulose catabolic process"/>
    <property type="evidence" value="ECO:0007669"/>
    <property type="project" value="UniProtKB-KW"/>
</dbReference>
<organism evidence="10 11">
    <name type="scientific">Paenibacillus herberti</name>
    <dbReference type="NCBI Taxonomy" id="1619309"/>
    <lineage>
        <taxon>Bacteria</taxon>
        <taxon>Bacillati</taxon>
        <taxon>Bacillota</taxon>
        <taxon>Bacilli</taxon>
        <taxon>Bacillales</taxon>
        <taxon>Paenibacillaceae</taxon>
        <taxon>Paenibacillus</taxon>
    </lineage>
</organism>
<accession>A0A229P5D2</accession>
<keyword evidence="3" id="KW-0136">Cellulose degradation</keyword>
<dbReference type="Gene3D" id="3.20.20.80">
    <property type="entry name" value="Glycosidases"/>
    <property type="match status" value="1"/>
</dbReference>
<evidence type="ECO:0000256" key="5">
    <source>
        <dbReference type="ARBA" id="ARBA00023295"/>
    </source>
</evidence>
<evidence type="ECO:0000256" key="1">
    <source>
        <dbReference type="ARBA" id="ARBA00005641"/>
    </source>
</evidence>
<dbReference type="SUPFAM" id="SSF51445">
    <property type="entry name" value="(Trans)glycosidases"/>
    <property type="match status" value="1"/>
</dbReference>
<comment type="caution">
    <text evidence="10">The sequence shown here is derived from an EMBL/GenBank/DDBJ whole genome shotgun (WGS) entry which is preliminary data.</text>
</comment>
<feature type="signal peptide" evidence="8">
    <location>
        <begin position="1"/>
        <end position="26"/>
    </location>
</feature>
<keyword evidence="2 7" id="KW-0378">Hydrolase</keyword>
<dbReference type="GO" id="GO:0008422">
    <property type="term" value="F:beta-glucosidase activity"/>
    <property type="evidence" value="ECO:0007669"/>
    <property type="project" value="TreeGrafter"/>
</dbReference>
<gene>
    <name evidence="10" type="ORF">CGZ75_11820</name>
</gene>
<evidence type="ECO:0000313" key="11">
    <source>
        <dbReference type="Proteomes" id="UP000215145"/>
    </source>
</evidence>
<dbReference type="GO" id="GO:0005576">
    <property type="term" value="C:extracellular region"/>
    <property type="evidence" value="ECO:0007669"/>
    <property type="project" value="TreeGrafter"/>
</dbReference>
<feature type="domain" description="Glycoside hydrolase family 5" evidence="9">
    <location>
        <begin position="126"/>
        <end position="395"/>
    </location>
</feature>
<dbReference type="GO" id="GO:0009986">
    <property type="term" value="C:cell surface"/>
    <property type="evidence" value="ECO:0007669"/>
    <property type="project" value="TreeGrafter"/>
</dbReference>
<evidence type="ECO:0000256" key="2">
    <source>
        <dbReference type="ARBA" id="ARBA00022801"/>
    </source>
</evidence>
<dbReference type="PROSITE" id="PS00659">
    <property type="entry name" value="GLYCOSYL_HYDROL_F5"/>
    <property type="match status" value="1"/>
</dbReference>
<comment type="similarity">
    <text evidence="1 7">Belongs to the glycosyl hydrolase 5 (cellulase A) family.</text>
</comment>
<dbReference type="PANTHER" id="PTHR31297:SF41">
    <property type="entry name" value="ENDOGLUCANASE, PUTATIVE (AFU_ORTHOLOGUE AFUA_5G01830)-RELATED"/>
    <property type="match status" value="1"/>
</dbReference>